<dbReference type="Proteomes" id="UP000326396">
    <property type="component" value="Linkage Group LG4"/>
</dbReference>
<dbReference type="OrthoDB" id="1912459at2759"/>
<keyword evidence="6" id="KW-1185">Reference proteome</keyword>
<proteinExistence type="predicted"/>
<keyword evidence="2" id="KW-0539">Nucleus</keyword>
<organism evidence="5 6">
    <name type="scientific">Mikania micrantha</name>
    <name type="common">bitter vine</name>
    <dbReference type="NCBI Taxonomy" id="192012"/>
    <lineage>
        <taxon>Eukaryota</taxon>
        <taxon>Viridiplantae</taxon>
        <taxon>Streptophyta</taxon>
        <taxon>Embryophyta</taxon>
        <taxon>Tracheophyta</taxon>
        <taxon>Spermatophyta</taxon>
        <taxon>Magnoliopsida</taxon>
        <taxon>eudicotyledons</taxon>
        <taxon>Gunneridae</taxon>
        <taxon>Pentapetalae</taxon>
        <taxon>asterids</taxon>
        <taxon>campanulids</taxon>
        <taxon>Asterales</taxon>
        <taxon>Asteraceae</taxon>
        <taxon>Asteroideae</taxon>
        <taxon>Heliantheae alliance</taxon>
        <taxon>Eupatorieae</taxon>
        <taxon>Mikania</taxon>
    </lineage>
</organism>
<dbReference type="EMBL" id="SZYD01000014">
    <property type="protein sequence ID" value="KAD4178631.1"/>
    <property type="molecule type" value="Genomic_DNA"/>
</dbReference>
<accession>A0A5N6MWQ8</accession>
<sequence length="178" mass="20726">MGTNNRRPTQGATGAMESGDWKGQLQRKRIVSKIMDVLKRHLPFSKYERLQELKKIAERIEEEIYTASTSQSEYSRKTCFMMLTIETRLQSPISTKGYPTMAQLQADSRQRVTNKIVDTLKKHLPFSGPEGLQEIRKIAERFEERMYTSATSQCDYLRKISLKMMTMETKYPALDQMQ</sequence>
<feature type="region of interest" description="Disordered" evidence="3">
    <location>
        <begin position="1"/>
        <end position="21"/>
    </location>
</feature>
<dbReference type="Gene3D" id="1.10.246.20">
    <property type="entry name" value="Coactivator CBP, KIX domain"/>
    <property type="match status" value="2"/>
</dbReference>
<comment type="caution">
    <text evidence="5">The sequence shown here is derived from an EMBL/GenBank/DDBJ whole genome shotgun (WGS) entry which is preliminary data.</text>
</comment>
<dbReference type="InterPro" id="IPR036529">
    <property type="entry name" value="KIX_dom_sf"/>
</dbReference>
<dbReference type="GO" id="GO:0003713">
    <property type="term" value="F:transcription coactivator activity"/>
    <property type="evidence" value="ECO:0007669"/>
    <property type="project" value="InterPro"/>
</dbReference>
<dbReference type="GO" id="GO:0031490">
    <property type="term" value="F:chromatin DNA binding"/>
    <property type="evidence" value="ECO:0007669"/>
    <property type="project" value="InterPro"/>
</dbReference>
<feature type="compositionally biased region" description="Polar residues" evidence="3">
    <location>
        <begin position="1"/>
        <end position="12"/>
    </location>
</feature>
<evidence type="ECO:0000256" key="3">
    <source>
        <dbReference type="SAM" id="MobiDB-lite"/>
    </source>
</evidence>
<comment type="subcellular location">
    <subcellularLocation>
        <location evidence="1">Nucleus</location>
    </subcellularLocation>
</comment>
<feature type="domain" description="Mediator complex subunit 15 KIX" evidence="4">
    <location>
        <begin position="19"/>
        <end position="92"/>
    </location>
</feature>
<feature type="domain" description="Mediator complex subunit 15 KIX" evidence="4">
    <location>
        <begin position="102"/>
        <end position="172"/>
    </location>
</feature>
<protein>
    <recommendedName>
        <fullName evidence="4">Mediator complex subunit 15 KIX domain-containing protein</fullName>
    </recommendedName>
</protein>
<dbReference type="PANTHER" id="PTHR33137:SF4">
    <property type="entry name" value="MEDIATOR OF RNA POLYMERASE II TRANSCRIPTION SUBUNIT 15A-RELATED"/>
    <property type="match status" value="1"/>
</dbReference>
<evidence type="ECO:0000256" key="1">
    <source>
        <dbReference type="ARBA" id="ARBA00004123"/>
    </source>
</evidence>
<dbReference type="FunFam" id="1.10.246.20:FF:000003">
    <property type="entry name" value="Mediator of RNA polymerase II transcription subunit 15a"/>
    <property type="match status" value="2"/>
</dbReference>
<evidence type="ECO:0000256" key="2">
    <source>
        <dbReference type="ARBA" id="ARBA00023242"/>
    </source>
</evidence>
<evidence type="ECO:0000313" key="5">
    <source>
        <dbReference type="EMBL" id="KAD4178631.1"/>
    </source>
</evidence>
<dbReference type="Pfam" id="PF16987">
    <property type="entry name" value="KIX_2"/>
    <property type="match status" value="2"/>
</dbReference>
<dbReference type="InterPro" id="IPR036546">
    <property type="entry name" value="MED15_KIX"/>
</dbReference>
<evidence type="ECO:0000313" key="6">
    <source>
        <dbReference type="Proteomes" id="UP000326396"/>
    </source>
</evidence>
<dbReference type="GO" id="GO:0005634">
    <property type="term" value="C:nucleus"/>
    <property type="evidence" value="ECO:0007669"/>
    <property type="project" value="UniProtKB-SubCell"/>
</dbReference>
<evidence type="ECO:0000259" key="4">
    <source>
        <dbReference type="Pfam" id="PF16987"/>
    </source>
</evidence>
<dbReference type="InterPro" id="IPR044661">
    <property type="entry name" value="MED15a/b/c-like"/>
</dbReference>
<name>A0A5N6MWQ8_9ASTR</name>
<dbReference type="PANTHER" id="PTHR33137">
    <property type="entry name" value="MEDIATOR OF RNA POLYMERASE II TRANSCRIPTION SUBUNIT 15A-RELATED"/>
    <property type="match status" value="1"/>
</dbReference>
<gene>
    <name evidence="5" type="ORF">E3N88_27222</name>
</gene>
<dbReference type="AlphaFoldDB" id="A0A5N6MWQ8"/>
<reference evidence="5 6" key="1">
    <citation type="submission" date="2019-05" db="EMBL/GenBank/DDBJ databases">
        <title>Mikania micrantha, genome provides insights into the molecular mechanism of rapid growth.</title>
        <authorList>
            <person name="Liu B."/>
        </authorList>
    </citation>
    <scope>NUCLEOTIDE SEQUENCE [LARGE SCALE GENOMIC DNA]</scope>
    <source>
        <strain evidence="5">NLD-2019</strain>
        <tissue evidence="5">Leaf</tissue>
    </source>
</reference>